<keyword evidence="2" id="KW-1185">Reference proteome</keyword>
<name>A0ACC0NBL0_RHOML</name>
<comment type="caution">
    <text evidence="1">The sequence shown here is derived from an EMBL/GenBank/DDBJ whole genome shotgun (WGS) entry which is preliminary data.</text>
</comment>
<dbReference type="EMBL" id="CM046393">
    <property type="protein sequence ID" value="KAI8550264.1"/>
    <property type="molecule type" value="Genomic_DNA"/>
</dbReference>
<dbReference type="Proteomes" id="UP001062846">
    <property type="component" value="Chromosome 6"/>
</dbReference>
<gene>
    <name evidence="1" type="ORF">RHMOL_Rhmol06G0091200</name>
</gene>
<reference evidence="1" key="1">
    <citation type="submission" date="2022-02" db="EMBL/GenBank/DDBJ databases">
        <title>Plant Genome Project.</title>
        <authorList>
            <person name="Zhang R.-G."/>
        </authorList>
    </citation>
    <scope>NUCLEOTIDE SEQUENCE</scope>
    <source>
        <strain evidence="1">AT1</strain>
    </source>
</reference>
<evidence type="ECO:0000313" key="1">
    <source>
        <dbReference type="EMBL" id="KAI8550264.1"/>
    </source>
</evidence>
<organism evidence="1 2">
    <name type="scientific">Rhododendron molle</name>
    <name type="common">Chinese azalea</name>
    <name type="synonym">Azalea mollis</name>
    <dbReference type="NCBI Taxonomy" id="49168"/>
    <lineage>
        <taxon>Eukaryota</taxon>
        <taxon>Viridiplantae</taxon>
        <taxon>Streptophyta</taxon>
        <taxon>Embryophyta</taxon>
        <taxon>Tracheophyta</taxon>
        <taxon>Spermatophyta</taxon>
        <taxon>Magnoliopsida</taxon>
        <taxon>eudicotyledons</taxon>
        <taxon>Gunneridae</taxon>
        <taxon>Pentapetalae</taxon>
        <taxon>asterids</taxon>
        <taxon>Ericales</taxon>
        <taxon>Ericaceae</taxon>
        <taxon>Ericoideae</taxon>
        <taxon>Rhodoreae</taxon>
        <taxon>Rhododendron</taxon>
    </lineage>
</organism>
<evidence type="ECO:0000313" key="2">
    <source>
        <dbReference type="Proteomes" id="UP001062846"/>
    </source>
</evidence>
<protein>
    <submittedName>
        <fullName evidence="1">Uncharacterized protein</fullName>
    </submittedName>
</protein>
<proteinExistence type="predicted"/>
<accession>A0ACC0NBL0</accession>
<sequence length="444" mass="51263">MARKNITQIKRRRNEKAVMALSAFVTSTLAVFCLYFFITSTKQRPCPHLSPNPNFYQTQVDNLNRLVRGNESDCYDLLRVNRHTFMRLCFLVRGVGLGDPCYVCLEERVAIFLWIISHHTKQRRTKYEFWRSGEKVSRHFNAVLQAILRLYNMLLEKPEPIPPNYHDSRWSWFSVMTIEKLELAEIEGPSKKPRKTWRQMEEDTLLKVMINEVSKKWKWPAENGFRPGFYTQCPPKKDQGMNMKPFPMFDDWVVLFGKDRATGEGAEDPAQMAMLDVFGGPDDVYMPHFGSEFDGSFFNETPSTPTLTPTRPNSTPPASTPHRLLPTATPRPTSATANPASKKRKRIGEEEESLHANMNAFLKDTSSHMGEMVNSVGYERDLSKCQQNVQIELGKLNITLIQKFMLSVVICEEEQRVDNFYKCKEEEMQEHVEAILNGEIYGPI</sequence>